<organism evidence="2 3">
    <name type="scientific">Clydaea vesicula</name>
    <dbReference type="NCBI Taxonomy" id="447962"/>
    <lineage>
        <taxon>Eukaryota</taxon>
        <taxon>Fungi</taxon>
        <taxon>Fungi incertae sedis</taxon>
        <taxon>Chytridiomycota</taxon>
        <taxon>Chytridiomycota incertae sedis</taxon>
        <taxon>Chytridiomycetes</taxon>
        <taxon>Lobulomycetales</taxon>
        <taxon>Lobulomycetaceae</taxon>
        <taxon>Clydaea</taxon>
    </lineage>
</organism>
<sequence>MRMRSKYNSTEKKRDSLKNQALVQEDWQKESETAKEEKIFHDLKIILKKKDTKNFLNFMLIKNLTELEEFLNLKYNIEENAEFKYLWVFFKNFKLHYYKEYDENVKNKSLDKMKIDNDFDLINSDKSDGKNVDKLALTQRGRDGTFHFSSKILIEDDTFDKNNFELDLVKDVFKLNVMQSLPMNQSEISKLDQLCNTSVFNTQQHIINHQHNLQKDTANTLPNILDAGSFSSFAPKFDSSISALNQFDSLQFYKCKYIVKKRQKKDDEDDNEELHQHKHLKKDSLEYYMPYQLNLRKSSVSENNNFSASDVDVKKILEIAQRINEDAQDSESSENKVVSSENTEKYFKEKIGLDLETLSTLEDTDLKAMSREEHLNNFKNSLQSLSLEELLKKNSIILKNLLEEQKERIEKKNINKIKFATGTTAVDYHMPGEEELLLAEKSLSILSKLVELSVPSDLVTKSAIQNTMSNLIIYEDTYKGVLPPLYQSMQLQNQFPLQPSNLFSQPQGIIPFAKVSSPFPAQYQHHQLNTGQQTPIQQQQSRISRNSSSVTGISRTSSFSNGVGQIYAPAPVLLPHQQGRGIPIYHQTATSQNLGMTTPNSGYGNNGRLF</sequence>
<evidence type="ECO:0000313" key="3">
    <source>
        <dbReference type="Proteomes" id="UP001211065"/>
    </source>
</evidence>
<dbReference type="AlphaFoldDB" id="A0AAD5XTY3"/>
<dbReference type="EMBL" id="JADGJW010000657">
    <property type="protein sequence ID" value="KAJ3214004.1"/>
    <property type="molecule type" value="Genomic_DNA"/>
</dbReference>
<proteinExistence type="predicted"/>
<evidence type="ECO:0000313" key="2">
    <source>
        <dbReference type="EMBL" id="KAJ3214004.1"/>
    </source>
</evidence>
<protein>
    <submittedName>
        <fullName evidence="2">Uncharacterized protein</fullName>
    </submittedName>
</protein>
<name>A0AAD5XTY3_9FUNG</name>
<keyword evidence="3" id="KW-1185">Reference proteome</keyword>
<reference evidence="2" key="1">
    <citation type="submission" date="2020-05" db="EMBL/GenBank/DDBJ databases">
        <title>Phylogenomic resolution of chytrid fungi.</title>
        <authorList>
            <person name="Stajich J.E."/>
            <person name="Amses K."/>
            <person name="Simmons R."/>
            <person name="Seto K."/>
            <person name="Myers J."/>
            <person name="Bonds A."/>
            <person name="Quandt C.A."/>
            <person name="Barry K."/>
            <person name="Liu P."/>
            <person name="Grigoriev I."/>
            <person name="Longcore J.E."/>
            <person name="James T.Y."/>
        </authorList>
    </citation>
    <scope>NUCLEOTIDE SEQUENCE</scope>
    <source>
        <strain evidence="2">JEL0476</strain>
    </source>
</reference>
<feature type="region of interest" description="Disordered" evidence="1">
    <location>
        <begin position="529"/>
        <end position="552"/>
    </location>
</feature>
<comment type="caution">
    <text evidence="2">The sequence shown here is derived from an EMBL/GenBank/DDBJ whole genome shotgun (WGS) entry which is preliminary data.</text>
</comment>
<evidence type="ECO:0000256" key="1">
    <source>
        <dbReference type="SAM" id="MobiDB-lite"/>
    </source>
</evidence>
<gene>
    <name evidence="2" type="ORF">HK099_007067</name>
</gene>
<dbReference type="Proteomes" id="UP001211065">
    <property type="component" value="Unassembled WGS sequence"/>
</dbReference>
<accession>A0AAD5XTY3</accession>